<feature type="compositionally biased region" description="Basic and acidic residues" evidence="15">
    <location>
        <begin position="766"/>
        <end position="804"/>
    </location>
</feature>
<dbReference type="Pfam" id="PF07701">
    <property type="entry name" value="HNOBA"/>
    <property type="match status" value="1"/>
</dbReference>
<reference evidence="18" key="1">
    <citation type="submission" date="2011-07" db="EMBL/GenBank/DDBJ databases">
        <authorList>
            <consortium name="Caenorhabditis brenneri Sequencing and Analysis Consortium"/>
            <person name="Wilson R.K."/>
        </authorList>
    </citation>
    <scope>NUCLEOTIDE SEQUENCE [LARGE SCALE GENOMIC DNA]</scope>
    <source>
        <strain evidence="18">PB2801</strain>
    </source>
</reference>
<dbReference type="GO" id="GO:0005525">
    <property type="term" value="F:GTP binding"/>
    <property type="evidence" value="ECO:0007669"/>
    <property type="project" value="UniProtKB-KW"/>
</dbReference>
<protein>
    <recommendedName>
        <fullName evidence="4">guanylate cyclase</fullName>
        <ecNumber evidence="4">4.6.1.2</ecNumber>
    </recommendedName>
</protein>
<dbReference type="PROSITE" id="PS50125">
    <property type="entry name" value="GUANYLATE_CYCLASE_2"/>
    <property type="match status" value="1"/>
</dbReference>
<feature type="compositionally biased region" description="Low complexity" evidence="15">
    <location>
        <begin position="914"/>
        <end position="927"/>
    </location>
</feature>
<dbReference type="eggNOG" id="KOG4171">
    <property type="taxonomic scope" value="Eukaryota"/>
</dbReference>
<dbReference type="PANTHER" id="PTHR45655">
    <property type="entry name" value="GUANYLATE CYCLASE SOLUBLE SUBUNIT BETA-2"/>
    <property type="match status" value="1"/>
</dbReference>
<name>G0NGV9_CAEBE</name>
<comment type="cofactor">
    <cofactor evidence="2">
        <name>heme</name>
        <dbReference type="ChEBI" id="CHEBI:30413"/>
    </cofactor>
</comment>
<dbReference type="GO" id="GO:0070482">
    <property type="term" value="P:response to oxygen levels"/>
    <property type="evidence" value="ECO:0007669"/>
    <property type="project" value="EnsemblMetazoa"/>
</dbReference>
<dbReference type="AlphaFoldDB" id="G0NGV9"/>
<feature type="compositionally biased region" description="Polar residues" evidence="15">
    <location>
        <begin position="819"/>
        <end position="828"/>
    </location>
</feature>
<dbReference type="CDD" id="cd07302">
    <property type="entry name" value="CHD"/>
    <property type="match status" value="1"/>
</dbReference>
<accession>G0NGV9</accession>
<evidence type="ECO:0000313" key="17">
    <source>
        <dbReference type="EMBL" id="EGT60294.1"/>
    </source>
</evidence>
<dbReference type="GO" id="GO:0019826">
    <property type="term" value="F:oxygen sensor activity"/>
    <property type="evidence" value="ECO:0007669"/>
    <property type="project" value="EnsemblMetazoa"/>
</dbReference>
<dbReference type="InterPro" id="IPR011644">
    <property type="entry name" value="Heme_NO-bd"/>
</dbReference>
<feature type="region of interest" description="Disordered" evidence="15">
    <location>
        <begin position="624"/>
        <end position="679"/>
    </location>
</feature>
<keyword evidence="18" id="KW-1185">Reference proteome</keyword>
<evidence type="ECO:0000256" key="13">
    <source>
        <dbReference type="ARBA" id="ARBA00023293"/>
    </source>
</evidence>
<proteinExistence type="inferred from homology"/>
<evidence type="ECO:0000256" key="5">
    <source>
        <dbReference type="ARBA" id="ARBA00022490"/>
    </source>
</evidence>
<dbReference type="OrthoDB" id="6127067at2759"/>
<dbReference type="GO" id="GO:0038060">
    <property type="term" value="P:nitric oxide-cGMP-mediated signaling"/>
    <property type="evidence" value="ECO:0007669"/>
    <property type="project" value="TreeGrafter"/>
</dbReference>
<dbReference type="Gene3D" id="3.30.450.260">
    <property type="entry name" value="Haem NO binding associated domain"/>
    <property type="match status" value="1"/>
</dbReference>
<dbReference type="GO" id="GO:0004383">
    <property type="term" value="F:guanylate cyclase activity"/>
    <property type="evidence" value="ECO:0007669"/>
    <property type="project" value="UniProtKB-EC"/>
</dbReference>
<dbReference type="Pfam" id="PF00211">
    <property type="entry name" value="Guanylate_cyc"/>
    <property type="match status" value="1"/>
</dbReference>
<feature type="region of interest" description="Disordered" evidence="15">
    <location>
        <begin position="854"/>
        <end position="943"/>
    </location>
</feature>
<dbReference type="SMART" id="SM00044">
    <property type="entry name" value="CYCc"/>
    <property type="match status" value="1"/>
</dbReference>
<dbReference type="Proteomes" id="UP000008068">
    <property type="component" value="Unassembled WGS sequence"/>
</dbReference>
<evidence type="ECO:0000256" key="12">
    <source>
        <dbReference type="ARBA" id="ARBA00023239"/>
    </source>
</evidence>
<keyword evidence="9" id="KW-0408">Iron</keyword>
<evidence type="ECO:0000256" key="6">
    <source>
        <dbReference type="ARBA" id="ARBA00022617"/>
    </source>
</evidence>
<evidence type="ECO:0000256" key="4">
    <source>
        <dbReference type="ARBA" id="ARBA00012202"/>
    </source>
</evidence>
<comment type="subcellular location">
    <subcellularLocation>
        <location evidence="3">Cytoplasm</location>
    </subcellularLocation>
</comment>
<keyword evidence="5" id="KW-0963">Cytoplasm</keyword>
<dbReference type="InterPro" id="IPR018297">
    <property type="entry name" value="A/G_cyclase_CS"/>
</dbReference>
<dbReference type="GO" id="GO:0008074">
    <property type="term" value="C:guanylate cyclase complex, soluble"/>
    <property type="evidence" value="ECO:0007669"/>
    <property type="project" value="TreeGrafter"/>
</dbReference>
<dbReference type="InterPro" id="IPR042463">
    <property type="entry name" value="HNOB_dom_associated_sf"/>
</dbReference>
<keyword evidence="6" id="KW-0349">Heme</keyword>
<dbReference type="Gene3D" id="3.90.1520.10">
    <property type="entry name" value="H-NOX domain"/>
    <property type="match status" value="1"/>
</dbReference>
<feature type="compositionally biased region" description="Basic and acidic residues" evidence="15">
    <location>
        <begin position="903"/>
        <end position="912"/>
    </location>
</feature>
<keyword evidence="13" id="KW-0141">cGMP biosynthesis</keyword>
<dbReference type="Pfam" id="PF07700">
    <property type="entry name" value="HNOB"/>
    <property type="match status" value="1"/>
</dbReference>
<feature type="compositionally biased region" description="Basic and acidic residues" evidence="15">
    <location>
        <begin position="719"/>
        <end position="733"/>
    </location>
</feature>
<keyword evidence="7" id="KW-0479">Metal-binding</keyword>
<evidence type="ECO:0000256" key="10">
    <source>
        <dbReference type="ARBA" id="ARBA00023054"/>
    </source>
</evidence>
<dbReference type="Gene3D" id="6.10.250.780">
    <property type="match status" value="1"/>
</dbReference>
<dbReference type="GO" id="GO:0020037">
    <property type="term" value="F:heme binding"/>
    <property type="evidence" value="ECO:0007669"/>
    <property type="project" value="InterPro"/>
</dbReference>
<dbReference type="Gene3D" id="3.30.70.1230">
    <property type="entry name" value="Nucleotide cyclase"/>
    <property type="match status" value="1"/>
</dbReference>
<feature type="region of interest" description="Disordered" evidence="15">
    <location>
        <begin position="706"/>
        <end position="828"/>
    </location>
</feature>
<evidence type="ECO:0000256" key="7">
    <source>
        <dbReference type="ARBA" id="ARBA00022723"/>
    </source>
</evidence>
<evidence type="ECO:0000256" key="15">
    <source>
        <dbReference type="SAM" id="MobiDB-lite"/>
    </source>
</evidence>
<evidence type="ECO:0000259" key="16">
    <source>
        <dbReference type="PROSITE" id="PS50125"/>
    </source>
</evidence>
<keyword evidence="12 14" id="KW-0456">Lyase</keyword>
<evidence type="ECO:0000256" key="14">
    <source>
        <dbReference type="RuleBase" id="RU000405"/>
    </source>
</evidence>
<dbReference type="InterPro" id="IPR011645">
    <property type="entry name" value="HNOB_dom_associated"/>
</dbReference>
<dbReference type="InParanoid" id="G0NGV9"/>
<gene>
    <name evidence="17" type="primary">Cbn-gcy-33</name>
    <name evidence="17" type="ORF">CAEBREN_15616</name>
</gene>
<evidence type="ECO:0000256" key="11">
    <source>
        <dbReference type="ARBA" id="ARBA00023134"/>
    </source>
</evidence>
<feature type="compositionally biased region" description="Basic and acidic residues" evidence="15">
    <location>
        <begin position="932"/>
        <end position="943"/>
    </location>
</feature>
<feature type="compositionally biased region" description="Basic and acidic residues" evidence="15">
    <location>
        <begin position="625"/>
        <end position="642"/>
    </location>
</feature>
<evidence type="ECO:0000256" key="2">
    <source>
        <dbReference type="ARBA" id="ARBA00001971"/>
    </source>
</evidence>
<keyword evidence="11" id="KW-0342">GTP-binding</keyword>
<dbReference type="InterPro" id="IPR038158">
    <property type="entry name" value="H-NOX_domain_sf"/>
</dbReference>
<dbReference type="GO" id="GO:0070027">
    <property type="term" value="F:carbon monoxide sensor activity"/>
    <property type="evidence" value="ECO:0007669"/>
    <property type="project" value="EnsemblMetazoa"/>
</dbReference>
<dbReference type="GO" id="GO:0046872">
    <property type="term" value="F:metal ion binding"/>
    <property type="evidence" value="ECO:0007669"/>
    <property type="project" value="UniProtKB-KW"/>
</dbReference>
<dbReference type="SUPFAM" id="SSF55073">
    <property type="entry name" value="Nucleotide cyclase"/>
    <property type="match status" value="1"/>
</dbReference>
<dbReference type="HOGENOM" id="CLU_011614_4_1_1"/>
<dbReference type="EMBL" id="GL379883">
    <property type="protein sequence ID" value="EGT60294.1"/>
    <property type="molecule type" value="Genomic_DNA"/>
</dbReference>
<dbReference type="InterPro" id="IPR029787">
    <property type="entry name" value="Nucleotide_cyclase"/>
</dbReference>
<dbReference type="FunFam" id="3.30.70.1230:FF:000038">
    <property type="entry name" value="soluble guanylate cyclase 89Da"/>
    <property type="match status" value="1"/>
</dbReference>
<comment type="similarity">
    <text evidence="14">Belongs to the adenylyl cyclase class-4/guanylyl cyclase family.</text>
</comment>
<sequence>MYGLVIEGVRFMIQENWGAQILLQVQKLTSLSEKSVSTHDQYSEHVVPQMFKALHEITGTPYEQIGVLAGRFFVQFLIRNGYGDLMNVMGRRFSDFIKGLDNIHEYFRFSYPKLRAPSFYCKSETEDGLILHYRSRRTGYLPYVIGQLVELARVFYQLDIGIQVLKKKEKGRFTFVVLKINFDNVGLGQDLRMKERVKNLNEYLPVDTKSFLQMFPFHIAFNKKLEILMAGQGLLNLMPNIQGLLMTDVFDLQRPCIKFTAEGIMVHQNCVFQIESLHPVVKQSEENITVQINDVVEDKVSLEKKTIMDNEYESLPYVTLRGPIIVLKGSDTFLLLATCVVDTLDTMFKMGLYLNDFGESDCNREIIMATIQKSDTLKTMLENEKRRSEILTEMTKEISEAKKTARGLLTQMMPYEVAQTMMRSGSVEHCEAFECVSIGFIRVCDFSKISLFIEAFEVVNLLNTIYSHLDAIVDTHGVYKVETIGESYMISAGCPYRDEYDAEMVADCCLEMVSHIKSFEYQSHDAVKKVLIKCGIFTGPVVGGVVGVRTPRYCLFGDTVNTASRMESSNQTAMTIQVGQRTKDRVEKQASGSFRIKPKGNIFVKGKGDMRVYEIEKKKGRPRYKKNEPLRKKMVAEKKEAEEMLDEDNEGHRSSALSRMSLGESIDSSSSRRGSLTGSQVELNKTIAHTIELTSRAAAALDLNMQDENNRPPTWSDTHTQDIRRPRKTESKITLHSRLSSSDLVASRSETSKDFDSETPRPTSSELKEVNRIRAEARAQEEEEERKAKEDKKIEEVKEEDRVSEVNSLLDNDSEVSHGDNNISFSEMPSDSVSEFFFSIFQMKLKRFQIPQEDRASLPSAEPSEVGDAIPKKKLQKEDSNSSMSSLEERTTVSAKPVTTRRLLSDKDEKKRSSMAGSSVTSSSAHSHSVKSRRDTRDKSRCKCEDIRADNKLKTKVCSIM</sequence>
<evidence type="ECO:0000256" key="8">
    <source>
        <dbReference type="ARBA" id="ARBA00022741"/>
    </source>
</evidence>
<evidence type="ECO:0000313" key="18">
    <source>
        <dbReference type="Proteomes" id="UP000008068"/>
    </source>
</evidence>
<dbReference type="SUPFAM" id="SSF111126">
    <property type="entry name" value="Ligand-binding domain in the NO signalling and Golgi transport"/>
    <property type="match status" value="1"/>
</dbReference>
<evidence type="ECO:0000256" key="9">
    <source>
        <dbReference type="ARBA" id="ARBA00023004"/>
    </source>
</evidence>
<dbReference type="InterPro" id="IPR001054">
    <property type="entry name" value="A/G_cyclase"/>
</dbReference>
<feature type="compositionally biased region" description="Basic and acidic residues" evidence="15">
    <location>
        <begin position="750"/>
        <end position="759"/>
    </location>
</feature>
<evidence type="ECO:0000256" key="3">
    <source>
        <dbReference type="ARBA" id="ARBA00004496"/>
    </source>
</evidence>
<comment type="catalytic activity">
    <reaction evidence="1">
        <text>GTP = 3',5'-cyclic GMP + diphosphate</text>
        <dbReference type="Rhea" id="RHEA:13665"/>
        <dbReference type="ChEBI" id="CHEBI:33019"/>
        <dbReference type="ChEBI" id="CHEBI:37565"/>
        <dbReference type="ChEBI" id="CHEBI:57746"/>
        <dbReference type="EC" id="4.6.1.2"/>
    </reaction>
</comment>
<dbReference type="STRING" id="135651.G0NGV9"/>
<keyword evidence="8" id="KW-0547">Nucleotide-binding</keyword>
<dbReference type="GO" id="GO:0070026">
    <property type="term" value="F:nitric oxide binding"/>
    <property type="evidence" value="ECO:0007669"/>
    <property type="project" value="EnsemblMetazoa"/>
</dbReference>
<dbReference type="PROSITE" id="PS00452">
    <property type="entry name" value="GUANYLATE_CYCLASE_1"/>
    <property type="match status" value="1"/>
</dbReference>
<dbReference type="OMA" id="YTAEKVR"/>
<dbReference type="FunCoup" id="G0NGV9">
    <property type="interactions" value="63"/>
</dbReference>
<dbReference type="FunFam" id="3.30.450.260:FF:000007">
    <property type="entry name" value="Soluble guanylate cyclase gcy-33"/>
    <property type="match status" value="1"/>
</dbReference>
<feature type="compositionally biased region" description="Polar residues" evidence="15">
    <location>
        <begin position="734"/>
        <end position="744"/>
    </location>
</feature>
<feature type="compositionally biased region" description="Low complexity" evidence="15">
    <location>
        <begin position="661"/>
        <end position="679"/>
    </location>
</feature>
<dbReference type="InterPro" id="IPR024096">
    <property type="entry name" value="NO_sig/Golgi_transp_ligand-bd"/>
</dbReference>
<dbReference type="PANTHER" id="PTHR45655:SF8">
    <property type="entry name" value="SOLUBLE GUANYLATE CYCLASE GCY-33"/>
    <property type="match status" value="1"/>
</dbReference>
<feature type="domain" description="Guanylate cyclase" evidence="16">
    <location>
        <begin position="437"/>
        <end position="567"/>
    </location>
</feature>
<dbReference type="EC" id="4.6.1.2" evidence="4"/>
<keyword evidence="10" id="KW-0175">Coiled coil</keyword>
<organism evidence="18">
    <name type="scientific">Caenorhabditis brenneri</name>
    <name type="common">Nematode worm</name>
    <dbReference type="NCBI Taxonomy" id="135651"/>
    <lineage>
        <taxon>Eukaryota</taxon>
        <taxon>Metazoa</taxon>
        <taxon>Ecdysozoa</taxon>
        <taxon>Nematoda</taxon>
        <taxon>Chromadorea</taxon>
        <taxon>Rhabditida</taxon>
        <taxon>Rhabditina</taxon>
        <taxon>Rhabditomorpha</taxon>
        <taxon>Rhabditoidea</taxon>
        <taxon>Rhabditidae</taxon>
        <taxon>Peloderinae</taxon>
        <taxon>Caenorhabditis</taxon>
    </lineage>
</organism>
<evidence type="ECO:0000256" key="1">
    <source>
        <dbReference type="ARBA" id="ARBA00001436"/>
    </source>
</evidence>